<dbReference type="AlphaFoldDB" id="A0A6A1V625"/>
<dbReference type="InterPro" id="IPR011060">
    <property type="entry name" value="RibuloseP-bd_barrel"/>
</dbReference>
<keyword evidence="2" id="KW-1185">Reference proteome</keyword>
<sequence length="418" mass="46418">MAFYADEEEVWKCPKHPSKRRRSGICPACLRDRLAILCPECANVRPCACCAAAATTSSSSSSSSSFSRSFSRFSTSEGGVGSFGRVSNLIESEPAFRRSRSVAIPFLRSRSRFVGNETELKEPSPVNGKSKASSFWSVFKSQKSKNIETNDGSEKKAEAMEEEDKDMRARRTMMMRSRSVAVPVTSDSRSCSGGGESRTRGRSWYFPSPIKVFRQSKIAKVVQQRSPLYRGYCLLEAFVSKMNIIVKEDKQRRQFELSLEVGTIYLMGIIVLFDFLDGKMMEAFKVLRYTSENVFVPLTVGGGIRDFTDANGRRSPPLPFSENNLLIFLNKVNGGLSGPPIGAYELAKAVEELGVGEILLNCIDCDDESNSSSFSKPNCPFSQMVILILSQRFKYAEGILLSARVSVWIGLWTSSQGY</sequence>
<dbReference type="SUPFAM" id="SSF51366">
    <property type="entry name" value="Ribulose-phoshate binding barrel"/>
    <property type="match status" value="1"/>
</dbReference>
<reference evidence="1 2" key="1">
    <citation type="journal article" date="2019" name="Plant Biotechnol. J.">
        <title>The red bayberry genome and genetic basis of sex determination.</title>
        <authorList>
            <person name="Jia H.M."/>
            <person name="Jia H.J."/>
            <person name="Cai Q.L."/>
            <person name="Wang Y."/>
            <person name="Zhao H.B."/>
            <person name="Yang W.F."/>
            <person name="Wang G.Y."/>
            <person name="Li Y.H."/>
            <person name="Zhan D.L."/>
            <person name="Shen Y.T."/>
            <person name="Niu Q.F."/>
            <person name="Chang L."/>
            <person name="Qiu J."/>
            <person name="Zhao L."/>
            <person name="Xie H.B."/>
            <person name="Fu W.Y."/>
            <person name="Jin J."/>
            <person name="Li X.W."/>
            <person name="Jiao Y."/>
            <person name="Zhou C.C."/>
            <person name="Tu T."/>
            <person name="Chai C.Y."/>
            <person name="Gao J.L."/>
            <person name="Fan L.J."/>
            <person name="van de Weg E."/>
            <person name="Wang J.Y."/>
            <person name="Gao Z.S."/>
        </authorList>
    </citation>
    <scope>NUCLEOTIDE SEQUENCE [LARGE SCALE GENOMIC DNA]</scope>
    <source>
        <tissue evidence="1">Leaves</tissue>
    </source>
</reference>
<dbReference type="Gene3D" id="3.20.20.70">
    <property type="entry name" value="Aldolase class I"/>
    <property type="match status" value="2"/>
</dbReference>
<dbReference type="OrthoDB" id="691764at2759"/>
<comment type="caution">
    <text evidence="1">The sequence shown here is derived from an EMBL/GenBank/DDBJ whole genome shotgun (WGS) entry which is preliminary data.</text>
</comment>
<gene>
    <name evidence="1" type="ORF">CJ030_MR7G017449</name>
</gene>
<dbReference type="Proteomes" id="UP000516437">
    <property type="component" value="Chromosome 7"/>
</dbReference>
<evidence type="ECO:0000313" key="1">
    <source>
        <dbReference type="EMBL" id="KAB1207368.1"/>
    </source>
</evidence>
<dbReference type="Pfam" id="PF05340">
    <property type="entry name" value="DUF740"/>
    <property type="match status" value="1"/>
</dbReference>
<proteinExistence type="predicted"/>
<organism evidence="1 2">
    <name type="scientific">Morella rubra</name>
    <name type="common">Chinese bayberry</name>
    <dbReference type="NCBI Taxonomy" id="262757"/>
    <lineage>
        <taxon>Eukaryota</taxon>
        <taxon>Viridiplantae</taxon>
        <taxon>Streptophyta</taxon>
        <taxon>Embryophyta</taxon>
        <taxon>Tracheophyta</taxon>
        <taxon>Spermatophyta</taxon>
        <taxon>Magnoliopsida</taxon>
        <taxon>eudicotyledons</taxon>
        <taxon>Gunneridae</taxon>
        <taxon>Pentapetalae</taxon>
        <taxon>rosids</taxon>
        <taxon>fabids</taxon>
        <taxon>Fagales</taxon>
        <taxon>Myricaceae</taxon>
        <taxon>Morella</taxon>
    </lineage>
</organism>
<dbReference type="InterPro" id="IPR008004">
    <property type="entry name" value="OCTOPUS-like"/>
</dbReference>
<dbReference type="EMBL" id="RXIC02000025">
    <property type="protein sequence ID" value="KAB1207368.1"/>
    <property type="molecule type" value="Genomic_DNA"/>
</dbReference>
<accession>A0A6A1V625</accession>
<evidence type="ECO:0000313" key="2">
    <source>
        <dbReference type="Proteomes" id="UP000516437"/>
    </source>
</evidence>
<name>A0A6A1V625_9ROSI</name>
<dbReference type="PANTHER" id="PTHR34197:SF2">
    <property type="entry name" value="OS04G0591300 PROTEIN"/>
    <property type="match status" value="1"/>
</dbReference>
<protein>
    <submittedName>
        <fullName evidence="1">Imidazole glycerol phosphate synthase hisHF, chloroplastic</fullName>
    </submittedName>
</protein>
<dbReference type="PANTHER" id="PTHR34197">
    <property type="entry name" value="OS04G0591300 PROTEIN"/>
    <property type="match status" value="1"/>
</dbReference>
<dbReference type="InterPro" id="IPR013785">
    <property type="entry name" value="Aldolase_TIM"/>
</dbReference>